<organism evidence="1 2">
    <name type="scientific">Nocardia bhagyanarayanae</name>
    <dbReference type="NCBI Taxonomy" id="1215925"/>
    <lineage>
        <taxon>Bacteria</taxon>
        <taxon>Bacillati</taxon>
        <taxon>Actinomycetota</taxon>
        <taxon>Actinomycetes</taxon>
        <taxon>Mycobacteriales</taxon>
        <taxon>Nocardiaceae</taxon>
        <taxon>Nocardia</taxon>
    </lineage>
</organism>
<reference evidence="1 2" key="1">
    <citation type="submission" date="2019-06" db="EMBL/GenBank/DDBJ databases">
        <title>Sequencing the genomes of 1000 actinobacteria strains.</title>
        <authorList>
            <person name="Klenk H.-P."/>
        </authorList>
    </citation>
    <scope>NUCLEOTIDE SEQUENCE [LARGE SCALE GENOMIC DNA]</scope>
    <source>
        <strain evidence="1 2">DSM 103495</strain>
    </source>
</reference>
<comment type="caution">
    <text evidence="1">The sequence shown here is derived from an EMBL/GenBank/DDBJ whole genome shotgun (WGS) entry which is preliminary data.</text>
</comment>
<gene>
    <name evidence="1" type="ORF">FB390_2278</name>
</gene>
<evidence type="ECO:0000313" key="2">
    <source>
        <dbReference type="Proteomes" id="UP000316331"/>
    </source>
</evidence>
<dbReference type="RefSeq" id="WP_185756999.1">
    <property type="nucleotide sequence ID" value="NZ_VFPG01000001.1"/>
</dbReference>
<dbReference type="AlphaFoldDB" id="A0A543F9Z3"/>
<evidence type="ECO:0000313" key="1">
    <source>
        <dbReference type="EMBL" id="TQM30644.1"/>
    </source>
</evidence>
<sequence>MSAFERLHFDPDDVRRLADTFATTTSTISRLGLANRPADGVTDGLAATSVLRACGSAIAAVDRAVLGAAAGMQTLGDTTGTAITQFLSGDANRADDIADIGLDLP</sequence>
<name>A0A543F9Z3_9NOCA</name>
<dbReference type="EMBL" id="VFPG01000001">
    <property type="protein sequence ID" value="TQM30644.1"/>
    <property type="molecule type" value="Genomic_DNA"/>
</dbReference>
<protein>
    <submittedName>
        <fullName evidence="1">Excreted virulence factor EspC (Type VII ESX diderm)</fullName>
    </submittedName>
</protein>
<accession>A0A543F9Z3</accession>
<proteinExistence type="predicted"/>
<dbReference type="Proteomes" id="UP000316331">
    <property type="component" value="Unassembled WGS sequence"/>
</dbReference>
<keyword evidence="2" id="KW-1185">Reference proteome</keyword>